<feature type="region of interest" description="Disordered" evidence="1">
    <location>
        <begin position="97"/>
        <end position="116"/>
    </location>
</feature>
<evidence type="ECO:0000313" key="3">
    <source>
        <dbReference type="Proteomes" id="UP000235388"/>
    </source>
</evidence>
<protein>
    <submittedName>
        <fullName evidence="2">Uncharacterized protein</fullName>
    </submittedName>
</protein>
<sequence>MDKLAPPPLFLDLNPRSDSARVTVMYIHISHRAARAPAYNYIHNAFRRRRRRLNGYDPGSGVCRRTGRRPPRYVVYRPDPARQPICLFCSVRNTRGTNTGASGQAAATTSASGRTGCRDEVHKRYSNRHLQPPLPGTVTLEGFKVTLGDFPGPISRKKNLLELAPGDLRSFCPNGSRNQSQPKKAPVSWEKDGTDGNSSIRIVLDWLAVEGNFQRWRGDTKGGLSKSALANEILDKMAKAGITHWDNKGIQMRIQDLQTSYGKAHDYLRGTGAGLIDEDIENGTTTLQAALDKWCKFYDKLHAIMATRTCADPQHFRDSVTQTNPDLLNGSTPNESRDSSLPRYSSPAPANLVLQTNKDTSNNANNNDHNTSIDTITPTACGGGSKRKLPSKGPDPQGLEKVLSNTYQFQFDFFNAKERQEDKRDTAREKREDKQEKAQAKSKHKRDKIQAKWERKQHIIEAKQAQKDCKMERS</sequence>
<feature type="region of interest" description="Disordered" evidence="1">
    <location>
        <begin position="415"/>
        <end position="453"/>
    </location>
</feature>
<dbReference type="PANTHER" id="PTHR33324:SF2">
    <property type="entry name" value="MYB_SANT-LIKE DNA-BINDING DOMAIN-CONTAINING PROTEIN"/>
    <property type="match status" value="1"/>
</dbReference>
<feature type="region of interest" description="Disordered" evidence="1">
    <location>
        <begin position="171"/>
        <end position="193"/>
    </location>
</feature>
<feature type="compositionally biased region" description="Basic and acidic residues" evidence="1">
    <location>
        <begin position="415"/>
        <end position="439"/>
    </location>
</feature>
<feature type="compositionally biased region" description="Low complexity" evidence="1">
    <location>
        <begin position="97"/>
        <end position="115"/>
    </location>
</feature>
<evidence type="ECO:0000256" key="1">
    <source>
        <dbReference type="SAM" id="MobiDB-lite"/>
    </source>
</evidence>
<reference evidence="2 3" key="1">
    <citation type="submission" date="2017-11" db="EMBL/GenBank/DDBJ databases">
        <title>De novo assembly and phasing of dikaryotic genomes from two isolates of Puccinia coronata f. sp. avenae, the causal agent of oat crown rust.</title>
        <authorList>
            <person name="Miller M.E."/>
            <person name="Zhang Y."/>
            <person name="Omidvar V."/>
            <person name="Sperschneider J."/>
            <person name="Schwessinger B."/>
            <person name="Raley C."/>
            <person name="Palmer J.M."/>
            <person name="Garnica D."/>
            <person name="Upadhyaya N."/>
            <person name="Rathjen J."/>
            <person name="Taylor J.M."/>
            <person name="Park R.F."/>
            <person name="Dodds P.N."/>
            <person name="Hirsch C.D."/>
            <person name="Kianian S.F."/>
            <person name="Figueroa M."/>
        </authorList>
    </citation>
    <scope>NUCLEOTIDE SEQUENCE [LARGE SCALE GENOMIC DNA]</scope>
    <source>
        <strain evidence="2">12NC29</strain>
    </source>
</reference>
<dbReference type="Proteomes" id="UP000235388">
    <property type="component" value="Unassembled WGS sequence"/>
</dbReference>
<evidence type="ECO:0000313" key="2">
    <source>
        <dbReference type="EMBL" id="PLW41393.1"/>
    </source>
</evidence>
<proteinExistence type="predicted"/>
<accession>A0A2N5UUF9</accession>
<dbReference type="PANTHER" id="PTHR33324">
    <property type="entry name" value="EXPRESSED PROTEIN"/>
    <property type="match status" value="1"/>
</dbReference>
<keyword evidence="3" id="KW-1185">Reference proteome</keyword>
<feature type="compositionally biased region" description="Polar residues" evidence="1">
    <location>
        <begin position="319"/>
        <end position="334"/>
    </location>
</feature>
<name>A0A2N5UUF9_9BASI</name>
<dbReference type="EMBL" id="PGCJ01000169">
    <property type="protein sequence ID" value="PLW41393.1"/>
    <property type="molecule type" value="Genomic_DNA"/>
</dbReference>
<feature type="compositionally biased region" description="Low complexity" evidence="1">
    <location>
        <begin position="356"/>
        <end position="374"/>
    </location>
</feature>
<comment type="caution">
    <text evidence="2">The sequence shown here is derived from an EMBL/GenBank/DDBJ whole genome shotgun (WGS) entry which is preliminary data.</text>
</comment>
<dbReference type="AlphaFoldDB" id="A0A2N5UUF9"/>
<feature type="compositionally biased region" description="Polar residues" evidence="1">
    <location>
        <begin position="173"/>
        <end position="182"/>
    </location>
</feature>
<organism evidence="2 3">
    <name type="scientific">Puccinia coronata f. sp. avenae</name>
    <dbReference type="NCBI Taxonomy" id="200324"/>
    <lineage>
        <taxon>Eukaryota</taxon>
        <taxon>Fungi</taxon>
        <taxon>Dikarya</taxon>
        <taxon>Basidiomycota</taxon>
        <taxon>Pucciniomycotina</taxon>
        <taxon>Pucciniomycetes</taxon>
        <taxon>Pucciniales</taxon>
        <taxon>Pucciniaceae</taxon>
        <taxon>Puccinia</taxon>
    </lineage>
</organism>
<feature type="region of interest" description="Disordered" evidence="1">
    <location>
        <begin position="316"/>
        <end position="398"/>
    </location>
</feature>
<dbReference type="OrthoDB" id="2506530at2759"/>
<gene>
    <name evidence="2" type="ORF">PCANC_12009</name>
</gene>
<dbReference type="STRING" id="200324.A0A2N5UUF9"/>